<dbReference type="OrthoDB" id="5300331at2759"/>
<evidence type="ECO:0000259" key="2">
    <source>
        <dbReference type="Pfam" id="PF26013"/>
    </source>
</evidence>
<dbReference type="Pfam" id="PF26013">
    <property type="entry name" value="DUF8004"/>
    <property type="match status" value="1"/>
</dbReference>
<dbReference type="EMBL" id="DS499594">
    <property type="protein sequence ID" value="EDP56685.1"/>
    <property type="molecule type" value="Genomic_DNA"/>
</dbReference>
<dbReference type="Proteomes" id="UP000001699">
    <property type="component" value="Unassembled WGS sequence"/>
</dbReference>
<dbReference type="AlphaFoldDB" id="B0XMS8"/>
<evidence type="ECO:0000256" key="1">
    <source>
        <dbReference type="SAM" id="MobiDB-lite"/>
    </source>
</evidence>
<feature type="compositionally biased region" description="Low complexity" evidence="1">
    <location>
        <begin position="104"/>
        <end position="113"/>
    </location>
</feature>
<feature type="compositionally biased region" description="Low complexity" evidence="1">
    <location>
        <begin position="74"/>
        <end position="91"/>
    </location>
</feature>
<dbReference type="PhylomeDB" id="B0XMS8"/>
<sequence>MSNQKIISSQPTHSLAVAAAAAVQLRQCQVVNQCSPYSTGYQLSAIHSSYPSWTSGSLEQNQAKRISSLFSLGSNKDGSLSSSPNSPSFPKHSPDQCPEDAQQRPRSSSRPARLVSNPQSDYSDTRSIRTTGPIDQLDLDEPLPPPPSLLAVNQDLATSANNAPDGRPQSRGRPSSAGGLLVPGTGPDSRPGTPSKRRSWIPGRARASSVDARPQNTTSQMPSAWIAGLDQKILYDVGPLVRGEQVPELWNESGDTYVYLFPQNTGRSPSFKVHSTIFAESPSLTFLARGTDPSRVNALEQQARSMSLNSPMTSPASPPLTPQDGYPDNDNDSTNSRRMAFVDDEGLDDFQELHLYLPIPLNSDVSSPDSRISPEDTETLILFRNLFAFLLGQSLIATPRSPTLFSIFMDVASLLSRFEFSNFDGTNFGETATSSFSNYCDELQLDDVRKSREKTIEAIVLGERLRFFPLYLEGFVHGVGKLDELKQLRSPKFSLISPVTQKRMERGFIDLDTRLRVLHSKLNEFDFPSVFSGVANSTTSAESKIVRFKLWKAAFMEFRRFTVHYYRQKYGSWPPKARSKKNQFEESGLNRQVLKDLYDDFANLYDMLVDRTALTTRTVDMAALETVESEDTQEVMIRALRQVLSEYDRATPPVQPPIPFDVPQFPSLDSLQLKAVDPKKEAKRRAKKLKDSDINAVLMGSYTRESMRPTPFIEAFMQFERRCAHGKNVEDLIDLRCGQWIFLYCVIQALPLLVVDVQDVKYTDGVEYLLCIAPRGGAPWIHNDGKTARSWFGVAGGAGVVSLPSDVVINGVEGIYRRSHCWQVAEQWAEKDAILGPPTIDDPYDNESSLSSPYPGQPSSGGSSTEQPQQSAQLLSPNGLTPPPPVIPRTSSPAARARPEHRHSIYPGLEALPLPAGVAPVDPPARPVSRLNPNMSFDDILKQVPNQRAKK</sequence>
<dbReference type="PANTHER" id="PTHR39601:SF2">
    <property type="entry name" value="CHORIOGENIN HMINOR"/>
    <property type="match status" value="1"/>
</dbReference>
<keyword evidence="4" id="KW-1185">Reference proteome</keyword>
<name>B0XMS8_ASPFC</name>
<dbReference type="VEuPathDB" id="FungiDB:AFUB_014030"/>
<feature type="compositionally biased region" description="Low complexity" evidence="1">
    <location>
        <begin position="848"/>
        <end position="871"/>
    </location>
</feature>
<accession>B0XMS8</accession>
<feature type="region of interest" description="Disordered" evidence="1">
    <location>
        <begin position="835"/>
        <end position="937"/>
    </location>
</feature>
<feature type="compositionally biased region" description="Polar residues" evidence="1">
    <location>
        <begin position="305"/>
        <end position="315"/>
    </location>
</feature>
<protein>
    <recommendedName>
        <fullName evidence="2">DUF8004 domain-containing protein</fullName>
    </recommendedName>
</protein>
<dbReference type="HOGENOM" id="CLU_005053_2_1_1"/>
<feature type="domain" description="DUF8004" evidence="2">
    <location>
        <begin position="434"/>
        <end position="527"/>
    </location>
</feature>
<proteinExistence type="predicted"/>
<dbReference type="InterPro" id="IPR058317">
    <property type="entry name" value="DUF8004"/>
</dbReference>
<evidence type="ECO:0000313" key="4">
    <source>
        <dbReference type="Proteomes" id="UP000001699"/>
    </source>
</evidence>
<dbReference type="PANTHER" id="PTHR39601">
    <property type="entry name" value="CHORIOGENIN HMINOR"/>
    <property type="match status" value="1"/>
</dbReference>
<evidence type="ECO:0000313" key="3">
    <source>
        <dbReference type="EMBL" id="EDP56685.1"/>
    </source>
</evidence>
<feature type="region of interest" description="Disordered" evidence="1">
    <location>
        <begin position="74"/>
        <end position="219"/>
    </location>
</feature>
<feature type="region of interest" description="Disordered" evidence="1">
    <location>
        <begin position="305"/>
        <end position="336"/>
    </location>
</feature>
<organism evidence="3 4">
    <name type="scientific">Aspergillus fumigatus (strain CBS 144.89 / FGSC A1163 / CEA10)</name>
    <name type="common">Neosartorya fumigata</name>
    <dbReference type="NCBI Taxonomy" id="451804"/>
    <lineage>
        <taxon>Eukaryota</taxon>
        <taxon>Fungi</taxon>
        <taxon>Dikarya</taxon>
        <taxon>Ascomycota</taxon>
        <taxon>Pezizomycotina</taxon>
        <taxon>Eurotiomycetes</taxon>
        <taxon>Eurotiomycetidae</taxon>
        <taxon>Eurotiales</taxon>
        <taxon>Aspergillaceae</taxon>
        <taxon>Aspergillus</taxon>
        <taxon>Aspergillus subgen. Fumigati</taxon>
    </lineage>
</organism>
<gene>
    <name evidence="3" type="ORF">AFUB_014030</name>
</gene>
<reference evidence="3 4" key="1">
    <citation type="journal article" date="2008" name="PLoS Genet.">
        <title>Genomic islands in the pathogenic filamentous fungus Aspergillus fumigatus.</title>
        <authorList>
            <person name="Fedorova N.D."/>
            <person name="Khaldi N."/>
            <person name="Joardar V.S."/>
            <person name="Maiti R."/>
            <person name="Amedeo P."/>
            <person name="Anderson M.J."/>
            <person name="Crabtree J."/>
            <person name="Silva J.C."/>
            <person name="Badger J.H."/>
            <person name="Albarraq A."/>
            <person name="Angiuoli S."/>
            <person name="Bussey H."/>
            <person name="Bowyer P."/>
            <person name="Cotty P.J."/>
            <person name="Dyer P.S."/>
            <person name="Egan A."/>
            <person name="Galens K."/>
            <person name="Fraser-Liggett C.M."/>
            <person name="Haas B.J."/>
            <person name="Inman J.M."/>
            <person name="Kent R."/>
            <person name="Lemieux S."/>
            <person name="Malavazi I."/>
            <person name="Orvis J."/>
            <person name="Roemer T."/>
            <person name="Ronning C.M."/>
            <person name="Sundaram J.P."/>
            <person name="Sutton G."/>
            <person name="Turner G."/>
            <person name="Venter J.C."/>
            <person name="White O.R."/>
            <person name="Whitty B.R."/>
            <person name="Youngman P."/>
            <person name="Wolfe K.H."/>
            <person name="Goldman G.H."/>
            <person name="Wortman J.R."/>
            <person name="Jiang B."/>
            <person name="Denning D.W."/>
            <person name="Nierman W.C."/>
        </authorList>
    </citation>
    <scope>NUCLEOTIDE SEQUENCE [LARGE SCALE GENOMIC DNA]</scope>
    <source>
        <strain evidence="4">CBS 144.89 / FGSC A1163 / CEA10</strain>
    </source>
</reference>